<reference evidence="3 4" key="1">
    <citation type="submission" date="2020-08" db="EMBL/GenBank/DDBJ databases">
        <authorList>
            <person name="Newling K."/>
            <person name="Davey J."/>
            <person name="Forrester S."/>
        </authorList>
    </citation>
    <scope>NUCLEOTIDE SEQUENCE [LARGE SCALE GENOMIC DNA]</scope>
    <source>
        <strain evidence="4">Crithidia deanei Carvalho (ATCC PRA-265)</strain>
    </source>
</reference>
<dbReference type="InterPro" id="IPR019347">
    <property type="entry name" value="Axonemal_dynein_light_chain"/>
</dbReference>
<evidence type="ECO:0000256" key="1">
    <source>
        <dbReference type="ARBA" id="ARBA00023054"/>
    </source>
</evidence>
<sequence>MSTTKIAPVPNQSAIGSYQLTAEKALAQIFAPTDLYADRGEPTEEGDATWVKVAALDHVSRVNVVQLFQHLQKRCADEHARPRGVLCPTREAIFNDGMREVMRQVSVLCPERGLLLNDLLQQMAQNTITYDVLAENASQYAVRKSTERDLRRHLFTERSELESEVRRIENRVNELRAKYSGLQKRFEEQKEANLSLREEEVVYIKKANQQIINEIKRLSNLEAATSAA</sequence>
<evidence type="ECO:0000256" key="2">
    <source>
        <dbReference type="SAM" id="Coils"/>
    </source>
</evidence>
<keyword evidence="1 2" id="KW-0175">Coiled coil</keyword>
<dbReference type="AlphaFoldDB" id="A0A7G2CAB2"/>
<keyword evidence="4" id="KW-1185">Reference proteome</keyword>
<proteinExistence type="predicted"/>
<dbReference type="EMBL" id="LR877149">
    <property type="protein sequence ID" value="CAD2215807.1"/>
    <property type="molecule type" value="Genomic_DNA"/>
</dbReference>
<dbReference type="Proteomes" id="UP000515908">
    <property type="component" value="Chromosome 05"/>
</dbReference>
<evidence type="ECO:0000313" key="4">
    <source>
        <dbReference type="Proteomes" id="UP000515908"/>
    </source>
</evidence>
<dbReference type="GO" id="GO:0045504">
    <property type="term" value="F:dynein heavy chain binding"/>
    <property type="evidence" value="ECO:0007669"/>
    <property type="project" value="TreeGrafter"/>
</dbReference>
<accession>A0A7G2CAB2</accession>
<organism evidence="3 4">
    <name type="scientific">Angomonas deanei</name>
    <dbReference type="NCBI Taxonomy" id="59799"/>
    <lineage>
        <taxon>Eukaryota</taxon>
        <taxon>Discoba</taxon>
        <taxon>Euglenozoa</taxon>
        <taxon>Kinetoplastea</taxon>
        <taxon>Metakinetoplastina</taxon>
        <taxon>Trypanosomatida</taxon>
        <taxon>Trypanosomatidae</taxon>
        <taxon>Strigomonadinae</taxon>
        <taxon>Angomonas</taxon>
    </lineage>
</organism>
<dbReference type="PANTHER" id="PTHR13183">
    <property type="entry name" value="AXONEMAL INNER ARM DYNEIN LIGHT CHAIN 28"/>
    <property type="match status" value="1"/>
</dbReference>
<evidence type="ECO:0000313" key="3">
    <source>
        <dbReference type="EMBL" id="CAD2215807.1"/>
    </source>
</evidence>
<dbReference type="PANTHER" id="PTHR13183:SF2">
    <property type="entry name" value="ARM LIGHT CHAIN, AXONEMAL, PUTATIVE-RELATED"/>
    <property type="match status" value="1"/>
</dbReference>
<dbReference type="VEuPathDB" id="TriTrypDB:ADEAN_000326500"/>
<gene>
    <name evidence="3" type="ORF">ADEAN_000326500</name>
</gene>
<dbReference type="OrthoDB" id="277800at2759"/>
<dbReference type="GO" id="GO:0005930">
    <property type="term" value="C:axoneme"/>
    <property type="evidence" value="ECO:0007669"/>
    <property type="project" value="TreeGrafter"/>
</dbReference>
<protein>
    <submittedName>
        <fullName evidence="3">Axonemal dynein light chain, putative</fullName>
    </submittedName>
</protein>
<feature type="coiled-coil region" evidence="2">
    <location>
        <begin position="151"/>
        <end position="224"/>
    </location>
</feature>
<name>A0A7G2CAB2_9TRYP</name>
<dbReference type="Pfam" id="PF10211">
    <property type="entry name" value="Ax_dynein_light"/>
    <property type="match status" value="1"/>
</dbReference>